<dbReference type="SUPFAM" id="SSF56796">
    <property type="entry name" value="Dehydroquinate synthase-like"/>
    <property type="match status" value="1"/>
</dbReference>
<accession>A0AAD7BMG8</accession>
<comment type="caution">
    <text evidence="2">The sequence shown here is derived from an EMBL/GenBank/DDBJ whole genome shotgun (WGS) entry which is preliminary data.</text>
</comment>
<sequence length="291" mass="31471">MVSLALANEVTQPDDILRLPTSRTPDAPRGKPPTVPVICITTTLSAGEFTLFAGATDDRDNKKHQIVVPHAIRLVIFDPSLLTAHTPTSLLLQSGFRSVDHCVESFCSLDSNEVTELHAIQADAESKIDVDARLAAQLASIDAIAAGLRVYTWMGASHGIGHMLGPFGVGHGHTSCVLLPAVCRYNKKNGSSEVGKRQNRLVELLWEIPEFRTLAESRALSETEADLDLGDLLGVLVSGLGMPRTLAEVGVGRDRFEQLAEYSLLDVWCATNPVPLTEKGQVMEILEMIAE</sequence>
<dbReference type="PANTHER" id="PTHR11496">
    <property type="entry name" value="ALCOHOL DEHYDROGENASE"/>
    <property type="match status" value="1"/>
</dbReference>
<dbReference type="Gene3D" id="3.40.50.1970">
    <property type="match status" value="1"/>
</dbReference>
<evidence type="ECO:0000259" key="1">
    <source>
        <dbReference type="Pfam" id="PF25137"/>
    </source>
</evidence>
<keyword evidence="3" id="KW-1185">Reference proteome</keyword>
<dbReference type="AlphaFoldDB" id="A0AAD7BMG8"/>
<dbReference type="Gene3D" id="1.20.1090.10">
    <property type="entry name" value="Dehydroquinate synthase-like - alpha domain"/>
    <property type="match status" value="1"/>
</dbReference>
<evidence type="ECO:0000313" key="3">
    <source>
        <dbReference type="Proteomes" id="UP001221142"/>
    </source>
</evidence>
<gene>
    <name evidence="2" type="ORF">FB45DRAFT_921813</name>
</gene>
<name>A0AAD7BMG8_9AGAR</name>
<dbReference type="Proteomes" id="UP001221142">
    <property type="component" value="Unassembled WGS sequence"/>
</dbReference>
<dbReference type="InterPro" id="IPR039697">
    <property type="entry name" value="Alcohol_dehydrogenase_Fe"/>
</dbReference>
<evidence type="ECO:0000313" key="2">
    <source>
        <dbReference type="EMBL" id="KAJ7625583.1"/>
    </source>
</evidence>
<protein>
    <recommendedName>
        <fullName evidence="1">Fe-containing alcohol dehydrogenase-like C-terminal domain-containing protein</fullName>
    </recommendedName>
</protein>
<feature type="domain" description="Fe-containing alcohol dehydrogenase-like C-terminal" evidence="1">
    <location>
        <begin position="99"/>
        <end position="287"/>
    </location>
</feature>
<proteinExistence type="predicted"/>
<dbReference type="EMBL" id="JARKIF010000012">
    <property type="protein sequence ID" value="KAJ7625583.1"/>
    <property type="molecule type" value="Genomic_DNA"/>
</dbReference>
<reference evidence="2" key="1">
    <citation type="submission" date="2023-03" db="EMBL/GenBank/DDBJ databases">
        <title>Massive genome expansion in bonnet fungi (Mycena s.s.) driven by repeated elements and novel gene families across ecological guilds.</title>
        <authorList>
            <consortium name="Lawrence Berkeley National Laboratory"/>
            <person name="Harder C.B."/>
            <person name="Miyauchi S."/>
            <person name="Viragh M."/>
            <person name="Kuo A."/>
            <person name="Thoen E."/>
            <person name="Andreopoulos B."/>
            <person name="Lu D."/>
            <person name="Skrede I."/>
            <person name="Drula E."/>
            <person name="Henrissat B."/>
            <person name="Morin E."/>
            <person name="Kohler A."/>
            <person name="Barry K."/>
            <person name="LaButti K."/>
            <person name="Morin E."/>
            <person name="Salamov A."/>
            <person name="Lipzen A."/>
            <person name="Mereny Z."/>
            <person name="Hegedus B."/>
            <person name="Baldrian P."/>
            <person name="Stursova M."/>
            <person name="Weitz H."/>
            <person name="Taylor A."/>
            <person name="Grigoriev I.V."/>
            <person name="Nagy L.G."/>
            <person name="Martin F."/>
            <person name="Kauserud H."/>
        </authorList>
    </citation>
    <scope>NUCLEOTIDE SEQUENCE</scope>
    <source>
        <strain evidence="2">9284</strain>
    </source>
</reference>
<dbReference type="PANTHER" id="PTHR11496:SF107">
    <property type="entry name" value="ALCOHOL DEHYDROGENASE, PUTATIVE (AFU_ORTHOLOGUE AFUA_1G06800)-RELATED"/>
    <property type="match status" value="1"/>
</dbReference>
<dbReference type="GO" id="GO:0004022">
    <property type="term" value="F:alcohol dehydrogenase (NAD+) activity"/>
    <property type="evidence" value="ECO:0007669"/>
    <property type="project" value="TreeGrafter"/>
</dbReference>
<dbReference type="Pfam" id="PF25137">
    <property type="entry name" value="ADH_Fe_C"/>
    <property type="match status" value="1"/>
</dbReference>
<dbReference type="InterPro" id="IPR056798">
    <property type="entry name" value="ADH_Fe_C"/>
</dbReference>
<organism evidence="2 3">
    <name type="scientific">Roridomyces roridus</name>
    <dbReference type="NCBI Taxonomy" id="1738132"/>
    <lineage>
        <taxon>Eukaryota</taxon>
        <taxon>Fungi</taxon>
        <taxon>Dikarya</taxon>
        <taxon>Basidiomycota</taxon>
        <taxon>Agaricomycotina</taxon>
        <taxon>Agaricomycetes</taxon>
        <taxon>Agaricomycetidae</taxon>
        <taxon>Agaricales</taxon>
        <taxon>Marasmiineae</taxon>
        <taxon>Mycenaceae</taxon>
        <taxon>Roridomyces</taxon>
    </lineage>
</organism>
<dbReference type="GO" id="GO:0005739">
    <property type="term" value="C:mitochondrion"/>
    <property type="evidence" value="ECO:0007669"/>
    <property type="project" value="TreeGrafter"/>
</dbReference>